<feature type="compositionally biased region" description="Basic and acidic residues" evidence="1">
    <location>
        <begin position="1015"/>
        <end position="1030"/>
    </location>
</feature>
<name>A0AA97LED3_EUBMA</name>
<feature type="region of interest" description="Disordered" evidence="1">
    <location>
        <begin position="1086"/>
        <end position="1118"/>
    </location>
</feature>
<feature type="compositionally biased region" description="Basic and acidic residues" evidence="1">
    <location>
        <begin position="171"/>
        <end position="183"/>
    </location>
</feature>
<gene>
    <name evidence="4 5" type="primary">KIAA1671</name>
</gene>
<dbReference type="InterPro" id="IPR040006">
    <property type="entry name" value="TNKS1BP1-like"/>
</dbReference>
<feature type="compositionally biased region" description="Polar residues" evidence="1">
    <location>
        <begin position="35"/>
        <end position="49"/>
    </location>
</feature>
<feature type="compositionally biased region" description="Basic and acidic residues" evidence="1">
    <location>
        <begin position="1865"/>
        <end position="1881"/>
    </location>
</feature>
<feature type="region of interest" description="Disordered" evidence="1">
    <location>
        <begin position="1778"/>
        <end position="1942"/>
    </location>
</feature>
<accession>A0AA97LED3</accession>
<keyword evidence="3" id="KW-1185">Reference proteome</keyword>
<feature type="region of interest" description="Disordered" evidence="1">
    <location>
        <begin position="325"/>
        <end position="357"/>
    </location>
</feature>
<evidence type="ECO:0000313" key="4">
    <source>
        <dbReference type="RefSeq" id="XP_054852016.1"/>
    </source>
</evidence>
<evidence type="ECO:0000313" key="5">
    <source>
        <dbReference type="RefSeq" id="XP_054852017.1"/>
    </source>
</evidence>
<feature type="region of interest" description="Disordered" evidence="1">
    <location>
        <begin position="1317"/>
        <end position="1362"/>
    </location>
</feature>
<feature type="compositionally biased region" description="Basic and acidic residues" evidence="1">
    <location>
        <begin position="1107"/>
        <end position="1116"/>
    </location>
</feature>
<feature type="compositionally biased region" description="Basic and acidic residues" evidence="1">
    <location>
        <begin position="1266"/>
        <end position="1279"/>
    </location>
</feature>
<dbReference type="RefSeq" id="XP_054852017.1">
    <property type="nucleotide sequence ID" value="XM_054996042.1"/>
</dbReference>
<feature type="compositionally biased region" description="Basic and acidic residues" evidence="1">
    <location>
        <begin position="856"/>
        <end position="879"/>
    </location>
</feature>
<dbReference type="PANTHER" id="PTHR22042">
    <property type="entry name" value="TANKYRASE 1 BINDING PROTEIN"/>
    <property type="match status" value="1"/>
</dbReference>
<feature type="region of interest" description="Disordered" evidence="1">
    <location>
        <begin position="171"/>
        <end position="202"/>
    </location>
</feature>
<feature type="compositionally biased region" description="Basic and acidic residues" evidence="1">
    <location>
        <begin position="1206"/>
        <end position="1237"/>
    </location>
</feature>
<protein>
    <submittedName>
        <fullName evidence="4 5">Uncharacterized protein KIAA1671 homolog isoform X1</fullName>
    </submittedName>
</protein>
<evidence type="ECO:0000256" key="1">
    <source>
        <dbReference type="SAM" id="MobiDB-lite"/>
    </source>
</evidence>
<feature type="compositionally biased region" description="Polar residues" evidence="1">
    <location>
        <begin position="1691"/>
        <end position="1706"/>
    </location>
</feature>
<feature type="compositionally biased region" description="Polar residues" evidence="1">
    <location>
        <begin position="1174"/>
        <end position="1185"/>
    </location>
</feature>
<feature type="compositionally biased region" description="Basic and acidic residues" evidence="1">
    <location>
        <begin position="1724"/>
        <end position="1733"/>
    </location>
</feature>
<feature type="region of interest" description="Disordered" evidence="1">
    <location>
        <begin position="1163"/>
        <end position="1290"/>
    </location>
</feature>
<dbReference type="Proteomes" id="UP001190640">
    <property type="component" value="Chromosome 13"/>
</dbReference>
<feature type="compositionally biased region" description="Polar residues" evidence="1">
    <location>
        <begin position="1512"/>
        <end position="1536"/>
    </location>
</feature>
<feature type="region of interest" description="Disordered" evidence="1">
    <location>
        <begin position="1647"/>
        <end position="1666"/>
    </location>
</feature>
<feature type="region of interest" description="Disordered" evidence="1">
    <location>
        <begin position="1"/>
        <end position="113"/>
    </location>
</feature>
<evidence type="ECO:0000259" key="2">
    <source>
        <dbReference type="SMART" id="SM01319"/>
    </source>
</evidence>
<dbReference type="KEGG" id="emc:129341097"/>
<feature type="region of interest" description="Disordered" evidence="1">
    <location>
        <begin position="1492"/>
        <end position="1639"/>
    </location>
</feature>
<proteinExistence type="predicted"/>
<feature type="compositionally biased region" description="Polar residues" evidence="1">
    <location>
        <begin position="1492"/>
        <end position="1505"/>
    </location>
</feature>
<feature type="compositionally biased region" description="Basic and acidic residues" evidence="1">
    <location>
        <begin position="1564"/>
        <end position="1573"/>
    </location>
</feature>
<feature type="compositionally biased region" description="Basic residues" evidence="1">
    <location>
        <begin position="1780"/>
        <end position="1796"/>
    </location>
</feature>
<feature type="region of interest" description="Disordered" evidence="1">
    <location>
        <begin position="422"/>
        <end position="452"/>
    </location>
</feature>
<feature type="region of interest" description="Disordered" evidence="1">
    <location>
        <begin position="1671"/>
        <end position="1754"/>
    </location>
</feature>
<feature type="compositionally biased region" description="Polar residues" evidence="1">
    <location>
        <begin position="339"/>
        <end position="349"/>
    </location>
</feature>
<sequence>MAMQVEVSSALPPLTNRSELTNEPKLQHPFASTLLDASNKPSERPSSLSPLILEERSKFGNPLRPATTPPVTSKPRLTPRPFSREKSSDTFAVVRPPVPALKPSNAASNPPTFAKTSKDVTVAKGLTGNIPPLVDQKLIENKSTGELVANMPFDSSPQANTVILFETGKPEKSRAKFTPEKSHLGSPQICSTTQAPEGQPPLSEPGVFIRRTAGIHRQLSFSSEARPVSWSPCVSLERQGYFPGASEEKGKVLERQHSAGIRLACEVQPRPKQRPGSAIFLESLKDPMHGCSEVSDEKSTPEKTWVRKPRPLSMDLTAKFESRELSLQRKSCPDENLSPDPTIQGSVRPSETRTKSEAVALERADASKSALKSPGPCAGFTSVLNQKPFPSEIASSCPSTQKDWAEVSARDRKCLWESRLKRQDEQNASDTEIRTASEKDTEPSKVKGRSVKDRAVLSATELAATRTNCTNVSDTENQSSREAGKHLDVLNRLATDAASVNVDPQLESPGKENRIVNIQQRIKELTAENAEMKPGNQRRSFRSRPLSADLTKLFSSPMTTSDLKPEKLAEVNRKPANEPHEIQEIKINPLHGTNSEEAHAGGVLWRAHQPIKIQPMQRDVSLARGKHSVTLQGGSPTSVAEHGTAAEKACIKTVRATVFEHNVQRHKVAADPFGAEPPSQLTHELVGNCRESWMGKATETRLHFSKEVPCRQLDMLAGAEKPGKANPFNGDKVLQDTAWKKYTTTEKCENPTPKHVEDSLVFQRVEPRYEILQTVGKRAQSEAVAVVCEDKAVTLRSRRSLKERRRPGGSSVAVPWSRSLDMEGECLEEGGFVSKMKEGGGTTVKAEALQTVNVSHDQHAFHKPVTETDKSHTGEKQETGKASCFTNGNKDLGTADGRVSMVSSELEKEKGKGQKEASKMPKHFLENFGAGPGGMDGGAAAADVSQVTASGNTSKLESPLSVSGGSQWQVVGSKVPCPSADLRTHEAEEPKVFGLRKCLTAHCAPDTLDAAGHVPEGDPFKQSETEEELKRSRHRVSAAKVSERWRRKTLPHDIRFDEAGTLAEEGVKMLIRRDSLQFHEGSIAKRSRKPRCVVEPKEGTVATPSSPEDHLRDQHSPLKPKATYFAVTYQIPSEAEGASGKEFAPKSKQISSQVENTLLTSNASTARRPHPVSDHQSCAANSDTPASLDRHPGKNRVAAEDGDTSDPLKKGAFEYPGSERREENWRSLKSQTDDAQERLTGAEVPLRSAMASSPCDLKPPSCLRHFHQDGEHSGQKKFSDYSYGAPKEKTTDNYRSRVLDIDALMAEYKEDSLKPSVIPDRREGEDGGWFPWEKYKRNSSDKTSFSYNRREPQAPNDSLGSPWQDISSVEVHGFEAVGVGERGRLQSCSPEQNSFKHRDGKFSPPPWGRPSAACFPADAAGTKKKTFILDEDPGASLELWCQGAKRGGYEGQVPDPIGLDLKAGASFIPPPSSVLADSILWKGTCSRQPVTNASLAGDWPNTSSLNKRKSSVAGSPQKSDSSALQSQPECNMSALSNARPDFKRSYSEKTHQARVRGSLPAGPEARERQDLHKARQSFPPERADHRQNRRSSSQQRSLFGDEKKDVEKERSGRDPESPGARSPPCLPLQRRSRSFYKDRRVDHWAVDQLKQCFGRPVAEAKDTDTLVREADSQYGTWREQRHSRDSLVPESPSSESNVASARKQPTSSRLSSFSSQTDPASMTDPHDSSRDPRSASLDRSSTDLDSAGSAEGPARACPEFSFLEHTTVLDSSILKTRVQLSKRRRQHRAPISHLLRRSSEVDAQPRLSVTEEAGSAWMFKDSTAPEEKSAKPEDSEEEGKLHPLPDRLPVSQPQRLPMFPGLDHSALKAELRRRQEPEGSREVSPVHISKSPKSTFPAGGPGGRMLPTGMEKEERLEEASLSPQWLKELKSKKRQSHYENQV</sequence>
<dbReference type="PANTHER" id="PTHR22042:SF3">
    <property type="entry name" value="RIKEN CDNA 2900026A02 GENE"/>
    <property type="match status" value="1"/>
</dbReference>
<dbReference type="SMART" id="SM01319">
    <property type="entry name" value="Tankyrase_bdg_C"/>
    <property type="match status" value="1"/>
</dbReference>
<feature type="domain" description="Tankyrase 1-binding protein C-terminal" evidence="2">
    <location>
        <begin position="1757"/>
        <end position="1933"/>
    </location>
</feature>
<feature type="compositionally biased region" description="Basic and acidic residues" evidence="1">
    <location>
        <begin position="1540"/>
        <end position="1551"/>
    </location>
</feature>
<feature type="region of interest" description="Disordered" evidence="1">
    <location>
        <begin position="1385"/>
        <end position="1407"/>
    </location>
</feature>
<dbReference type="InterPro" id="IPR032764">
    <property type="entry name" value="Tankyrase-bd_C"/>
</dbReference>
<dbReference type="CTD" id="85379"/>
<feature type="compositionally biased region" description="Basic and acidic residues" evidence="1">
    <location>
        <begin position="1599"/>
        <end position="1616"/>
    </location>
</feature>
<feature type="compositionally biased region" description="Basic and acidic residues" evidence="1">
    <location>
        <begin position="1678"/>
        <end position="1687"/>
    </location>
</feature>
<feature type="compositionally biased region" description="Basic and acidic residues" evidence="1">
    <location>
        <begin position="1823"/>
        <end position="1845"/>
    </location>
</feature>
<dbReference type="Pfam" id="PF15327">
    <property type="entry name" value="Tankyrase_bdg_C"/>
    <property type="match status" value="1"/>
</dbReference>
<feature type="region of interest" description="Disordered" evidence="1">
    <location>
        <begin position="1009"/>
        <end position="1035"/>
    </location>
</feature>
<dbReference type="GeneID" id="129341097"/>
<evidence type="ECO:0000313" key="3">
    <source>
        <dbReference type="Proteomes" id="UP001190640"/>
    </source>
</evidence>
<dbReference type="RefSeq" id="XP_054852016.1">
    <property type="nucleotide sequence ID" value="XM_054996041.1"/>
</dbReference>
<feature type="region of interest" description="Disordered" evidence="1">
    <location>
        <begin position="854"/>
        <end position="896"/>
    </location>
</feature>
<organism evidence="3 4">
    <name type="scientific">Eublepharis macularius</name>
    <name type="common">Leopard gecko</name>
    <name type="synonym">Cyrtodactylus macularius</name>
    <dbReference type="NCBI Taxonomy" id="481883"/>
    <lineage>
        <taxon>Eukaryota</taxon>
        <taxon>Metazoa</taxon>
        <taxon>Chordata</taxon>
        <taxon>Craniata</taxon>
        <taxon>Vertebrata</taxon>
        <taxon>Euteleostomi</taxon>
        <taxon>Lepidosauria</taxon>
        <taxon>Squamata</taxon>
        <taxon>Bifurcata</taxon>
        <taxon>Gekkota</taxon>
        <taxon>Eublepharidae</taxon>
        <taxon>Eublepharinae</taxon>
        <taxon>Eublepharis</taxon>
    </lineage>
</organism>
<reference evidence="4 5" key="1">
    <citation type="submission" date="2025-04" db="UniProtKB">
        <authorList>
            <consortium name="RefSeq"/>
        </authorList>
    </citation>
    <scope>IDENTIFICATION</scope>
    <source>
        <tissue evidence="4 5">Blood</tissue>
    </source>
</reference>